<feature type="region of interest" description="Disordered" evidence="1">
    <location>
        <begin position="274"/>
        <end position="306"/>
    </location>
</feature>
<feature type="region of interest" description="Disordered" evidence="1">
    <location>
        <begin position="716"/>
        <end position="753"/>
    </location>
</feature>
<feature type="region of interest" description="Disordered" evidence="1">
    <location>
        <begin position="572"/>
        <end position="623"/>
    </location>
</feature>
<gene>
    <name evidence="2" type="ORF">HYH03_014132</name>
</gene>
<feature type="region of interest" description="Disordered" evidence="1">
    <location>
        <begin position="1537"/>
        <end position="1569"/>
    </location>
</feature>
<feature type="compositionally biased region" description="Low complexity" evidence="1">
    <location>
        <begin position="1007"/>
        <end position="1023"/>
    </location>
</feature>
<feature type="compositionally biased region" description="Low complexity" evidence="1">
    <location>
        <begin position="165"/>
        <end position="179"/>
    </location>
</feature>
<feature type="compositionally biased region" description="Low complexity" evidence="1">
    <location>
        <begin position="1640"/>
        <end position="1649"/>
    </location>
</feature>
<dbReference type="EMBL" id="JAEHOE010000099">
    <property type="protein sequence ID" value="KAG2487292.1"/>
    <property type="molecule type" value="Genomic_DNA"/>
</dbReference>
<feature type="region of interest" description="Disordered" evidence="1">
    <location>
        <begin position="1092"/>
        <end position="1114"/>
    </location>
</feature>
<comment type="caution">
    <text evidence="2">The sequence shown here is derived from an EMBL/GenBank/DDBJ whole genome shotgun (WGS) entry which is preliminary data.</text>
</comment>
<name>A0A835XLZ8_9CHLO</name>
<feature type="region of interest" description="Disordered" evidence="1">
    <location>
        <begin position="320"/>
        <end position="352"/>
    </location>
</feature>
<feature type="compositionally biased region" description="Low complexity" evidence="1">
    <location>
        <begin position="320"/>
        <end position="335"/>
    </location>
</feature>
<organism evidence="2 3">
    <name type="scientific">Edaphochlamys debaryana</name>
    <dbReference type="NCBI Taxonomy" id="47281"/>
    <lineage>
        <taxon>Eukaryota</taxon>
        <taxon>Viridiplantae</taxon>
        <taxon>Chlorophyta</taxon>
        <taxon>core chlorophytes</taxon>
        <taxon>Chlorophyceae</taxon>
        <taxon>CS clade</taxon>
        <taxon>Chlamydomonadales</taxon>
        <taxon>Chlamydomonadales incertae sedis</taxon>
        <taxon>Edaphochlamys</taxon>
    </lineage>
</organism>
<dbReference type="OrthoDB" id="553380at2759"/>
<proteinExistence type="predicted"/>
<feature type="compositionally biased region" description="Low complexity" evidence="1">
    <location>
        <begin position="118"/>
        <end position="130"/>
    </location>
</feature>
<feature type="compositionally biased region" description="Low complexity" evidence="1">
    <location>
        <begin position="1621"/>
        <end position="1630"/>
    </location>
</feature>
<feature type="region of interest" description="Disordered" evidence="1">
    <location>
        <begin position="1329"/>
        <end position="1410"/>
    </location>
</feature>
<evidence type="ECO:0000313" key="3">
    <source>
        <dbReference type="Proteomes" id="UP000612055"/>
    </source>
</evidence>
<dbReference type="Proteomes" id="UP000612055">
    <property type="component" value="Unassembled WGS sequence"/>
</dbReference>
<sequence>MAPELVHRLTLVSAGTGRATRSAASHGALSDTLPRVLQLEAPVEVPCSSRTPVRFVVSYIVVSSGLLNLVLEGADGEGRRVRAPLPLPLPAAAAPPPVWDGSWGPAASDSDTQHHTNDPGADPGAGAAADGEADTGDAVTSASADGAGPARPVWKPGAAGPVGETSPAASPPTIAAAWPGPARGLESTGARTGLAACGRERRHPAGPSSPGGAAAGPRGRPAPLEATPVQAQTPDQAEGPAQSGPSAVSRPLPPSTARLLASFRPTALVRRYGTVRVSEPPPQQWRWTPPAPTADGEPSAPPSSAAPLAPLLRLLRSAPAAPQDARARAGAAGSAAGAGGGSAPAQQGLQRPAFRPTVLVGRSGARSVRPAGPGGGTALEAEDAEEHWTGKHGGPVPTGLLEILRAATPARGPAAAALSPQRLGSAACHPATSGPAPLPTPAASLAAAATPATAPPSAWAAAAAARPPVAPMAAGPTAHVQDPAAAELDRILRNGPSLDELAAILDERLATMRPPQLAFTCHAVIAAAAVHCPPAADAVQAIGLAHGPVWRGRAEGAPVHGRPRVLDLLRDLPPQQGEGERVQQGRGTRGPTDAGSRPAGPEGRGSGAAGSQGGGGGGARGGVDPDVVVAVARRLVGRLAKRTAELLPRTAPYGTVEPYGGGEDGGLAEAALAVAWAHGHLAEEGDQLDLDLDPGLGLGLDLYSLGLDPGQTLSRVAGGASGVGSRPVAGSDQGPEGSDADQESGSVVNGAGSPEAIVPVASARPFSSAMRRIWAALLVGLVRQRDLESSGRATTAAAGSRWGQRPPPPQRLWAMLALWAAAHGAPGAVPAAVAALAAPPQAAAGHMAVAPGVATAAGTTAAVGSLAALASGQLVSVLWAFDKYAQWRGVRPDALTISDGAATAAAAAEEALRLLAAAEATARAAEVAGETQAHSQAQGGTRVWQASPVRPLYPRDLLLAVSGAAGALPYEWTSKEAVSSLLDSLANHPGTRLQHLTSALGIIASRPAARPRAGRGPNHRPGPSAGLTPSTVTGRGGGDVDCLRPIEAGLLQLLGGCSPEQAEAQLAPRAPPAALAAAQRRCALGPRAAAGDAAAAAAGPREGDLRRRWQQRRRRQRGLPVRLRLMYGVGAVAGAAVSSAGARGAGSAARPPRTKLELSLVLQQRLLQDPAVRQYGTGDLLAALRALGAASAAAGRPPAPPALRCLLNALALRWLRSGAAAADVEALTSALLRMGWRPRAAVSIFVTAWRPFVVLAPDTLTDSALAAVAQVVGKLVSHDDSWRAHLLAEAAAVEGGGRRRRLPGLLPWPLLRRFWTNVIALATTRLPRPEPASVQTSSAPSTFFPPPSRSNPSVPTAAAATSLSPRPSPFASAPFAASPTASPRPSPFASTSSSSFSISSPASPSPPGPQPLSAATLIRLVWSSARQGARLPAWMARACALLGPALAHGRLPPGAAGSLAWGLGHPRFGDPWATEALLALLRRWLSGEAAEAERCWTAACHVAWALLRLRRLGPASPELRRLCTCLAQALEADSERHRYRGRGGGQGAEGAEAGAEARPRNDPAPRGSALVSPRVLAALLWELNGGEEEAHARAQSSVQVQTLSQPLPTAPRSAPQPGPGLRPSSGGPASALGPRPAVRPTAAGEAAGPPGGAAQLVLLAASSRFLGRHWADLSPQGFRRTLQVLSACAPWLRPSDAAPFLAAFGRVLQVRSRWLLRSEADVRGVMAAFRRLGWWPEGPVEELARRGEELASRAAAAREEAEQGGRRVRGGTARALIGRRGGGF</sequence>
<feature type="compositionally biased region" description="Polar residues" evidence="1">
    <location>
        <begin position="1594"/>
        <end position="1607"/>
    </location>
</feature>
<feature type="region of interest" description="Disordered" evidence="1">
    <location>
        <begin position="1592"/>
        <end position="1649"/>
    </location>
</feature>
<feature type="region of interest" description="Disordered" evidence="1">
    <location>
        <begin position="96"/>
        <end position="254"/>
    </location>
</feature>
<feature type="compositionally biased region" description="Low complexity" evidence="1">
    <location>
        <begin position="716"/>
        <end position="731"/>
    </location>
</feature>
<reference evidence="2" key="1">
    <citation type="journal article" date="2020" name="bioRxiv">
        <title>Comparative genomics of Chlamydomonas.</title>
        <authorList>
            <person name="Craig R.J."/>
            <person name="Hasan A.R."/>
            <person name="Ness R.W."/>
            <person name="Keightley P.D."/>
        </authorList>
    </citation>
    <scope>NUCLEOTIDE SEQUENCE</scope>
    <source>
        <strain evidence="2">CCAP 11/70</strain>
    </source>
</reference>
<evidence type="ECO:0000256" key="1">
    <source>
        <dbReference type="SAM" id="MobiDB-lite"/>
    </source>
</evidence>
<feature type="compositionally biased region" description="Low complexity" evidence="1">
    <location>
        <begin position="205"/>
        <end position="223"/>
    </location>
</feature>
<feature type="region of interest" description="Disordered" evidence="1">
    <location>
        <begin position="1007"/>
        <end position="1039"/>
    </location>
</feature>
<feature type="compositionally biased region" description="Low complexity" evidence="1">
    <location>
        <begin position="1350"/>
        <end position="1402"/>
    </location>
</feature>
<keyword evidence="3" id="KW-1185">Reference proteome</keyword>
<feature type="compositionally biased region" description="Gly residues" evidence="1">
    <location>
        <begin position="602"/>
        <end position="621"/>
    </location>
</feature>
<evidence type="ECO:0000313" key="2">
    <source>
        <dbReference type="EMBL" id="KAG2487292.1"/>
    </source>
</evidence>
<protein>
    <submittedName>
        <fullName evidence="2">Uncharacterized protein</fullName>
    </submittedName>
</protein>
<accession>A0A835XLZ8</accession>